<dbReference type="Pfam" id="PF03466">
    <property type="entry name" value="LysR_substrate"/>
    <property type="match status" value="1"/>
</dbReference>
<dbReference type="PROSITE" id="PS50931">
    <property type="entry name" value="HTH_LYSR"/>
    <property type="match status" value="1"/>
</dbReference>
<dbReference type="PANTHER" id="PTHR30537:SF5">
    <property type="entry name" value="HTH-TYPE TRANSCRIPTIONAL ACTIVATOR TTDR-RELATED"/>
    <property type="match status" value="1"/>
</dbReference>
<dbReference type="PANTHER" id="PTHR30537">
    <property type="entry name" value="HTH-TYPE TRANSCRIPTIONAL REGULATOR"/>
    <property type="match status" value="1"/>
</dbReference>
<keyword evidence="2" id="KW-0805">Transcription regulation</keyword>
<dbReference type="FunFam" id="3.40.190.290:FF:000001">
    <property type="entry name" value="Transcriptional regulator, LysR family"/>
    <property type="match status" value="1"/>
</dbReference>
<feature type="domain" description="HTH lysR-type" evidence="5">
    <location>
        <begin position="1"/>
        <end position="59"/>
    </location>
</feature>
<evidence type="ECO:0000256" key="4">
    <source>
        <dbReference type="ARBA" id="ARBA00023163"/>
    </source>
</evidence>
<dbReference type="InterPro" id="IPR005119">
    <property type="entry name" value="LysR_subst-bd"/>
</dbReference>
<comment type="similarity">
    <text evidence="1">Belongs to the LysR transcriptional regulatory family.</text>
</comment>
<organism evidence="6 7">
    <name type="scientific">Pandoraea captiosa</name>
    <dbReference type="NCBI Taxonomy" id="2508302"/>
    <lineage>
        <taxon>Bacteria</taxon>
        <taxon>Pseudomonadati</taxon>
        <taxon>Pseudomonadota</taxon>
        <taxon>Betaproteobacteria</taxon>
        <taxon>Burkholderiales</taxon>
        <taxon>Burkholderiaceae</taxon>
        <taxon>Pandoraea</taxon>
    </lineage>
</organism>
<keyword evidence="4" id="KW-0804">Transcription</keyword>
<dbReference type="InterPro" id="IPR000847">
    <property type="entry name" value="LysR_HTH_N"/>
</dbReference>
<dbReference type="AlphaFoldDB" id="A0A5E5AI96"/>
<reference evidence="6 7" key="1">
    <citation type="submission" date="2019-08" db="EMBL/GenBank/DDBJ databases">
        <authorList>
            <person name="Peeters C."/>
        </authorList>
    </citation>
    <scope>NUCLEOTIDE SEQUENCE [LARGE SCALE GENOMIC DNA]</scope>
    <source>
        <strain evidence="6 7">LMG 31118</strain>
    </source>
</reference>
<dbReference type="InterPro" id="IPR036390">
    <property type="entry name" value="WH_DNA-bd_sf"/>
</dbReference>
<dbReference type="GO" id="GO:0003700">
    <property type="term" value="F:DNA-binding transcription factor activity"/>
    <property type="evidence" value="ECO:0007669"/>
    <property type="project" value="InterPro"/>
</dbReference>
<keyword evidence="3" id="KW-0238">DNA-binding</keyword>
<evidence type="ECO:0000313" key="6">
    <source>
        <dbReference type="EMBL" id="VVE72233.1"/>
    </source>
</evidence>
<accession>A0A5E5AI96</accession>
<dbReference type="FunFam" id="1.10.10.10:FF:000001">
    <property type="entry name" value="LysR family transcriptional regulator"/>
    <property type="match status" value="1"/>
</dbReference>
<dbReference type="Gene3D" id="1.10.10.10">
    <property type="entry name" value="Winged helix-like DNA-binding domain superfamily/Winged helix DNA-binding domain"/>
    <property type="match status" value="1"/>
</dbReference>
<protein>
    <submittedName>
        <fullName evidence="6">LysR family transcriptional regulator</fullName>
    </submittedName>
</protein>
<dbReference type="GO" id="GO:0006351">
    <property type="term" value="P:DNA-templated transcription"/>
    <property type="evidence" value="ECO:0007669"/>
    <property type="project" value="TreeGrafter"/>
</dbReference>
<gene>
    <name evidence="6" type="ORF">PCA31118_04126</name>
</gene>
<dbReference type="Pfam" id="PF00126">
    <property type="entry name" value="HTH_1"/>
    <property type="match status" value="1"/>
</dbReference>
<evidence type="ECO:0000256" key="1">
    <source>
        <dbReference type="ARBA" id="ARBA00009437"/>
    </source>
</evidence>
<evidence type="ECO:0000313" key="7">
    <source>
        <dbReference type="Proteomes" id="UP000414136"/>
    </source>
</evidence>
<evidence type="ECO:0000259" key="5">
    <source>
        <dbReference type="PROSITE" id="PS50931"/>
    </source>
</evidence>
<dbReference type="EMBL" id="CABPSQ010000009">
    <property type="protein sequence ID" value="VVE72233.1"/>
    <property type="molecule type" value="Genomic_DNA"/>
</dbReference>
<sequence length="309" mass="34589">MDAIADLEFFARLVTLGSLSALARDLGVTPPAISARLSQLERRLGVKLLNRTTRRLAMTHEGELYLGTGSRIIEQVHELERMVSSSRDLPRGLLKVNATFGFGRRHVVPALSVFREQYPDVEVQLDLTDRPMNLAEFAFDVGIRFGELPDQRVVGRRIAANRRLVCASPAYLARHGVPQVPDDLRNHLCIVLRENDTAYGTWHFTKGKRHETVKVHGVMSSNDGEATLRWALDGHGILVRSEWDVRAALASKALTPLLSDWALPAADIYAIYPERLNLSAKVRIFVDFMEQYLARELHRDGAGHARGIA</sequence>
<dbReference type="RefSeq" id="WP_150626901.1">
    <property type="nucleotide sequence ID" value="NZ_CABPSQ010000009.1"/>
</dbReference>
<dbReference type="InterPro" id="IPR058163">
    <property type="entry name" value="LysR-type_TF_proteobact-type"/>
</dbReference>
<dbReference type="CDD" id="cd08479">
    <property type="entry name" value="PBP2_CrgA_like_9"/>
    <property type="match status" value="1"/>
</dbReference>
<name>A0A5E5AI96_9BURK</name>
<dbReference type="GO" id="GO:0043565">
    <property type="term" value="F:sequence-specific DNA binding"/>
    <property type="evidence" value="ECO:0007669"/>
    <property type="project" value="TreeGrafter"/>
</dbReference>
<keyword evidence="7" id="KW-1185">Reference proteome</keyword>
<evidence type="ECO:0000256" key="2">
    <source>
        <dbReference type="ARBA" id="ARBA00023015"/>
    </source>
</evidence>
<dbReference type="SUPFAM" id="SSF46785">
    <property type="entry name" value="Winged helix' DNA-binding domain"/>
    <property type="match status" value="1"/>
</dbReference>
<dbReference type="Proteomes" id="UP000414136">
    <property type="component" value="Unassembled WGS sequence"/>
</dbReference>
<evidence type="ECO:0000256" key="3">
    <source>
        <dbReference type="ARBA" id="ARBA00023125"/>
    </source>
</evidence>
<dbReference type="OrthoDB" id="9786526at2"/>
<dbReference type="SUPFAM" id="SSF53850">
    <property type="entry name" value="Periplasmic binding protein-like II"/>
    <property type="match status" value="1"/>
</dbReference>
<dbReference type="Gene3D" id="3.40.190.290">
    <property type="match status" value="1"/>
</dbReference>
<proteinExistence type="inferred from homology"/>
<dbReference type="InterPro" id="IPR036388">
    <property type="entry name" value="WH-like_DNA-bd_sf"/>
</dbReference>